<dbReference type="EMBL" id="KQ981490">
    <property type="protein sequence ID" value="KYN41394.1"/>
    <property type="molecule type" value="Genomic_DNA"/>
</dbReference>
<organism evidence="2 3">
    <name type="scientific">Trachymyrmex septentrionalis</name>
    <dbReference type="NCBI Taxonomy" id="34720"/>
    <lineage>
        <taxon>Eukaryota</taxon>
        <taxon>Metazoa</taxon>
        <taxon>Ecdysozoa</taxon>
        <taxon>Arthropoda</taxon>
        <taxon>Hexapoda</taxon>
        <taxon>Insecta</taxon>
        <taxon>Pterygota</taxon>
        <taxon>Neoptera</taxon>
        <taxon>Endopterygota</taxon>
        <taxon>Hymenoptera</taxon>
        <taxon>Apocrita</taxon>
        <taxon>Aculeata</taxon>
        <taxon>Formicoidea</taxon>
        <taxon>Formicidae</taxon>
        <taxon>Myrmicinae</taxon>
        <taxon>Trachymyrmex</taxon>
    </lineage>
</organism>
<dbReference type="AlphaFoldDB" id="A0A195FNC9"/>
<dbReference type="Proteomes" id="UP000078541">
    <property type="component" value="Unassembled WGS sequence"/>
</dbReference>
<name>A0A195FNC9_9HYME</name>
<proteinExistence type="predicted"/>
<evidence type="ECO:0000313" key="3">
    <source>
        <dbReference type="Proteomes" id="UP000078541"/>
    </source>
</evidence>
<evidence type="ECO:0000256" key="1">
    <source>
        <dbReference type="SAM" id="MobiDB-lite"/>
    </source>
</evidence>
<keyword evidence="3" id="KW-1185">Reference proteome</keyword>
<sequence>MRGLFGGSPTIAEPPKWATNGPKDGEEVARFAPVAGDIDTSIETGNIDTPSKIEEDEAEKKEKSGSCLSKTWEADLTASLIQDEKDRMAEQFQITVPDLLLQACREFSRMEGRRSFRTARLRSASGRHRFRPVCQRPATRRPHAR</sequence>
<gene>
    <name evidence="2" type="ORF">ALC56_04546</name>
</gene>
<protein>
    <submittedName>
        <fullName evidence="2">Uncharacterized protein</fullName>
    </submittedName>
</protein>
<accession>A0A195FNC9</accession>
<evidence type="ECO:0000313" key="2">
    <source>
        <dbReference type="EMBL" id="KYN41394.1"/>
    </source>
</evidence>
<reference evidence="2 3" key="1">
    <citation type="submission" date="2016-03" db="EMBL/GenBank/DDBJ databases">
        <title>Trachymyrmex septentrionalis WGS genome.</title>
        <authorList>
            <person name="Nygaard S."/>
            <person name="Hu H."/>
            <person name="Boomsma J."/>
            <person name="Zhang G."/>
        </authorList>
    </citation>
    <scope>NUCLEOTIDE SEQUENCE [LARGE SCALE GENOMIC DNA]</scope>
    <source>
        <strain evidence="2">Tsep2-gDNA-1</strain>
        <tissue evidence="2">Whole body</tissue>
    </source>
</reference>
<feature type="region of interest" description="Disordered" evidence="1">
    <location>
        <begin position="1"/>
        <end position="66"/>
    </location>
</feature>